<dbReference type="EMBL" id="CP053085">
    <property type="protein sequence ID" value="QJR34154.1"/>
    <property type="molecule type" value="Genomic_DNA"/>
</dbReference>
<keyword evidence="3" id="KW-0732">Signal</keyword>
<dbReference type="Gene3D" id="2.60.120.260">
    <property type="entry name" value="Galactose-binding domain-like"/>
    <property type="match status" value="1"/>
</dbReference>
<name>A0A6M4IGD4_9BACT</name>
<keyword evidence="8" id="KW-1185">Reference proteome</keyword>
<dbReference type="Pfam" id="PF01120">
    <property type="entry name" value="Alpha_L_fucos"/>
    <property type="match status" value="1"/>
</dbReference>
<evidence type="ECO:0000256" key="3">
    <source>
        <dbReference type="ARBA" id="ARBA00022729"/>
    </source>
</evidence>
<evidence type="ECO:0000256" key="1">
    <source>
        <dbReference type="ARBA" id="ARBA00007951"/>
    </source>
</evidence>
<accession>A0A6M4IGD4</accession>
<dbReference type="InterPro" id="IPR000933">
    <property type="entry name" value="Glyco_hydro_29"/>
</dbReference>
<evidence type="ECO:0000256" key="4">
    <source>
        <dbReference type="ARBA" id="ARBA00022801"/>
    </source>
</evidence>
<proteinExistence type="inferred from homology"/>
<dbReference type="FunFam" id="3.20.20.80:FF:000052">
    <property type="entry name" value="Putative alpha-L-fucosidase 1"/>
    <property type="match status" value="1"/>
</dbReference>
<dbReference type="EC" id="3.2.1.51" evidence="2"/>
<dbReference type="PANTHER" id="PTHR10030:SF37">
    <property type="entry name" value="ALPHA-L-FUCOSIDASE-RELATED"/>
    <property type="match status" value="1"/>
</dbReference>
<dbReference type="InterPro" id="IPR017853">
    <property type="entry name" value="GH"/>
</dbReference>
<keyword evidence="4" id="KW-0378">Hydrolase</keyword>
<dbReference type="RefSeq" id="WP_171223580.1">
    <property type="nucleotide sequence ID" value="NZ_CP053085.1"/>
</dbReference>
<sequence length="451" mass="49872">MPLSRRHFLTQLTASAAIARLGAVPSLGFQSRPRPTPQQLAWQRDELAVFVHFGVNTFTDREWGDGTESPSLFNPARLDARQWVRAAKAAGAKSMVLTAKHHDGFCLWPTATTAHSVASSPWRRGAGDVVREFVDACRIEGMKPGLYCSPWDRNHPTYGDSARYNDVYMAQLTELLTRYGTLHEVWFDGANGEGPNGKRQTYDWPRTWALVRKLQPDAIMFSDAGPDVRWIGNERGVAGETHWSTIRPESVPYIGASGDDVIASLQHGHPDGSVWRPSETDVSIRPGWFYHPAEDAKVKSVDDLVQLYFTSVGRNSKLLLNVPPTRDGLLHDVDVARLAGMRASLTSLFARPLAVRNSAWRTDGVRAGVRTIQLRAPQSVSLLDLREPISQGQRVSSWSVSTSGSRPQLLASGTTIGHRQLRRVPATTVSSLTLRVETADVVQPVELNLFV</sequence>
<evidence type="ECO:0000256" key="2">
    <source>
        <dbReference type="ARBA" id="ARBA00012662"/>
    </source>
</evidence>
<protein>
    <recommendedName>
        <fullName evidence="2">alpha-L-fucosidase</fullName>
        <ecNumber evidence="2">3.2.1.51</ecNumber>
    </recommendedName>
</protein>
<dbReference type="Proteomes" id="UP000500938">
    <property type="component" value="Chromosome"/>
</dbReference>
<reference evidence="7 8" key="1">
    <citation type="submission" date="2020-05" db="EMBL/GenBank/DDBJ databases">
        <title>Complete genome sequence of Gemmatimonas greenlandica TET16.</title>
        <authorList>
            <person name="Zeng Y."/>
        </authorList>
    </citation>
    <scope>NUCLEOTIDE SEQUENCE [LARGE SCALE GENOMIC DNA]</scope>
    <source>
        <strain evidence="7 8">TET16</strain>
    </source>
</reference>
<dbReference type="GO" id="GO:0016139">
    <property type="term" value="P:glycoside catabolic process"/>
    <property type="evidence" value="ECO:0007669"/>
    <property type="project" value="TreeGrafter"/>
</dbReference>
<dbReference type="AlphaFoldDB" id="A0A6M4IGD4"/>
<gene>
    <name evidence="7" type="ORF">HKW67_00810</name>
</gene>
<dbReference type="Gene3D" id="3.20.20.80">
    <property type="entry name" value="Glycosidases"/>
    <property type="match status" value="1"/>
</dbReference>
<comment type="similarity">
    <text evidence="1">Belongs to the glycosyl hydrolase 29 family.</text>
</comment>
<evidence type="ECO:0000313" key="7">
    <source>
        <dbReference type="EMBL" id="QJR34154.1"/>
    </source>
</evidence>
<dbReference type="InterPro" id="IPR057739">
    <property type="entry name" value="Glyco_hydro_29_N"/>
</dbReference>
<evidence type="ECO:0000259" key="6">
    <source>
        <dbReference type="Pfam" id="PF01120"/>
    </source>
</evidence>
<dbReference type="GO" id="GO:0006004">
    <property type="term" value="P:fucose metabolic process"/>
    <property type="evidence" value="ECO:0007669"/>
    <property type="project" value="TreeGrafter"/>
</dbReference>
<dbReference type="GO" id="GO:0004560">
    <property type="term" value="F:alpha-L-fucosidase activity"/>
    <property type="evidence" value="ECO:0007669"/>
    <property type="project" value="InterPro"/>
</dbReference>
<feature type="domain" description="Glycoside hydrolase family 29 N-terminal" evidence="6">
    <location>
        <begin position="69"/>
        <end position="341"/>
    </location>
</feature>
<dbReference type="SUPFAM" id="SSF51445">
    <property type="entry name" value="(Trans)glycosidases"/>
    <property type="match status" value="1"/>
</dbReference>
<dbReference type="PROSITE" id="PS51318">
    <property type="entry name" value="TAT"/>
    <property type="match status" value="1"/>
</dbReference>
<dbReference type="GO" id="GO:0005764">
    <property type="term" value="C:lysosome"/>
    <property type="evidence" value="ECO:0007669"/>
    <property type="project" value="TreeGrafter"/>
</dbReference>
<dbReference type="SMR" id="A0A6M4IGD4"/>
<dbReference type="InterPro" id="IPR006311">
    <property type="entry name" value="TAT_signal"/>
</dbReference>
<dbReference type="PANTHER" id="PTHR10030">
    <property type="entry name" value="ALPHA-L-FUCOSIDASE"/>
    <property type="match status" value="1"/>
</dbReference>
<organism evidence="7 8">
    <name type="scientific">Gemmatimonas groenlandica</name>
    <dbReference type="NCBI Taxonomy" id="2732249"/>
    <lineage>
        <taxon>Bacteria</taxon>
        <taxon>Pseudomonadati</taxon>
        <taxon>Gemmatimonadota</taxon>
        <taxon>Gemmatimonadia</taxon>
        <taxon>Gemmatimonadales</taxon>
        <taxon>Gemmatimonadaceae</taxon>
        <taxon>Gemmatimonas</taxon>
    </lineage>
</organism>
<dbReference type="SMART" id="SM00812">
    <property type="entry name" value="Alpha_L_fucos"/>
    <property type="match status" value="1"/>
</dbReference>
<evidence type="ECO:0000313" key="8">
    <source>
        <dbReference type="Proteomes" id="UP000500938"/>
    </source>
</evidence>
<dbReference type="KEGG" id="ggr:HKW67_00810"/>
<evidence type="ECO:0000256" key="5">
    <source>
        <dbReference type="ARBA" id="ARBA00023295"/>
    </source>
</evidence>
<keyword evidence="5" id="KW-0326">Glycosidase</keyword>